<evidence type="ECO:0000256" key="2">
    <source>
        <dbReference type="ARBA" id="ARBA00023125"/>
    </source>
</evidence>
<dbReference type="GO" id="GO:0003677">
    <property type="term" value="F:DNA binding"/>
    <property type="evidence" value="ECO:0007669"/>
    <property type="project" value="UniProtKB-UniRule"/>
</dbReference>
<dbReference type="SUPFAM" id="SSF48498">
    <property type="entry name" value="Tetracyclin repressor-like, C-terminal domain"/>
    <property type="match status" value="1"/>
</dbReference>
<dbReference type="Gene3D" id="1.10.10.60">
    <property type="entry name" value="Homeodomain-like"/>
    <property type="match status" value="1"/>
</dbReference>
<organism evidence="6 7">
    <name type="scientific">Micromonospora tulbaghiae</name>
    <dbReference type="NCBI Taxonomy" id="479978"/>
    <lineage>
        <taxon>Bacteria</taxon>
        <taxon>Bacillati</taxon>
        <taxon>Actinomycetota</taxon>
        <taxon>Actinomycetes</taxon>
        <taxon>Micromonosporales</taxon>
        <taxon>Micromonosporaceae</taxon>
        <taxon>Micromonospora</taxon>
    </lineage>
</organism>
<evidence type="ECO:0000256" key="1">
    <source>
        <dbReference type="ARBA" id="ARBA00023015"/>
    </source>
</evidence>
<dbReference type="PRINTS" id="PR00455">
    <property type="entry name" value="HTHTETR"/>
</dbReference>
<name>A0AAW4JK86_9ACTN</name>
<dbReference type="PANTHER" id="PTHR47506:SF1">
    <property type="entry name" value="HTH-TYPE TRANSCRIPTIONAL REGULATOR YJDC"/>
    <property type="match status" value="1"/>
</dbReference>
<evidence type="ECO:0000256" key="4">
    <source>
        <dbReference type="PROSITE-ProRule" id="PRU00335"/>
    </source>
</evidence>
<keyword evidence="2 4" id="KW-0238">DNA-binding</keyword>
<dbReference type="PANTHER" id="PTHR47506">
    <property type="entry name" value="TRANSCRIPTIONAL REGULATORY PROTEIN"/>
    <property type="match status" value="1"/>
</dbReference>
<dbReference type="Gene3D" id="1.10.357.10">
    <property type="entry name" value="Tetracycline Repressor, domain 2"/>
    <property type="match status" value="1"/>
</dbReference>
<dbReference type="InterPro" id="IPR001647">
    <property type="entry name" value="HTH_TetR"/>
</dbReference>
<proteinExistence type="predicted"/>
<dbReference type="InterPro" id="IPR009057">
    <property type="entry name" value="Homeodomain-like_sf"/>
</dbReference>
<keyword evidence="3" id="KW-0804">Transcription</keyword>
<gene>
    <name evidence="6" type="ORF">J5U46_03395</name>
</gene>
<evidence type="ECO:0000259" key="5">
    <source>
        <dbReference type="PROSITE" id="PS50977"/>
    </source>
</evidence>
<feature type="DNA-binding region" description="H-T-H motif" evidence="4">
    <location>
        <begin position="36"/>
        <end position="55"/>
    </location>
</feature>
<evidence type="ECO:0000313" key="6">
    <source>
        <dbReference type="EMBL" id="MBO4139201.1"/>
    </source>
</evidence>
<dbReference type="PROSITE" id="PS01081">
    <property type="entry name" value="HTH_TETR_1"/>
    <property type="match status" value="1"/>
</dbReference>
<feature type="domain" description="HTH tetR-type" evidence="5">
    <location>
        <begin position="13"/>
        <end position="73"/>
    </location>
</feature>
<dbReference type="RefSeq" id="WP_208576478.1">
    <property type="nucleotide sequence ID" value="NZ_JAGFVQ010000004.1"/>
</dbReference>
<protein>
    <submittedName>
        <fullName evidence="6">TetR/AcrR family transcriptional regulator</fullName>
    </submittedName>
</protein>
<sequence>MGTETPTPGRPRAFDEQTVLDRAAEVFWQQGYEGASLSALTRAMGINRPSLYAAFGSKEELFRRAFDRYHETNLANARAALDQPTAYAAIEAFLRASADNLTAGGHPAGCLSIQGGLACSPENARISEILAAGRAATEAALEERLARAAKEGDLPDGLDSRALARFVMALSEGHAVHAAAGASREDLQASVDVAMRAVAALHPGSAPAASA</sequence>
<dbReference type="Pfam" id="PF00440">
    <property type="entry name" value="TetR_N"/>
    <property type="match status" value="1"/>
</dbReference>
<dbReference type="Proteomes" id="UP000669887">
    <property type="component" value="Unassembled WGS sequence"/>
</dbReference>
<dbReference type="InterPro" id="IPR036271">
    <property type="entry name" value="Tet_transcr_reg_TetR-rel_C_sf"/>
</dbReference>
<accession>A0AAW4JK86</accession>
<dbReference type="PROSITE" id="PS50977">
    <property type="entry name" value="HTH_TETR_2"/>
    <property type="match status" value="1"/>
</dbReference>
<dbReference type="InterPro" id="IPR023772">
    <property type="entry name" value="DNA-bd_HTH_TetR-type_CS"/>
</dbReference>
<comment type="caution">
    <text evidence="6">The sequence shown here is derived from an EMBL/GenBank/DDBJ whole genome shotgun (WGS) entry which is preliminary data.</text>
</comment>
<reference evidence="6" key="1">
    <citation type="submission" date="2021-03" db="EMBL/GenBank/DDBJ databases">
        <title>X isolated from Micromonospora tulbaghiae.</title>
        <authorList>
            <person name="Stennett H.L."/>
        </authorList>
    </citation>
    <scope>NUCLEOTIDE SEQUENCE</scope>
    <source>
        <strain evidence="6">28M1-20</strain>
    </source>
</reference>
<evidence type="ECO:0000256" key="3">
    <source>
        <dbReference type="ARBA" id="ARBA00023163"/>
    </source>
</evidence>
<keyword evidence="1" id="KW-0805">Transcription regulation</keyword>
<dbReference type="AlphaFoldDB" id="A0AAW4JK86"/>
<dbReference type="EMBL" id="JAGFVQ010000004">
    <property type="protein sequence ID" value="MBO4139201.1"/>
    <property type="molecule type" value="Genomic_DNA"/>
</dbReference>
<evidence type="ECO:0000313" key="7">
    <source>
        <dbReference type="Proteomes" id="UP000669887"/>
    </source>
</evidence>
<dbReference type="SUPFAM" id="SSF46689">
    <property type="entry name" value="Homeodomain-like"/>
    <property type="match status" value="1"/>
</dbReference>